<dbReference type="PROSITE" id="PS51379">
    <property type="entry name" value="4FE4S_FER_2"/>
    <property type="match status" value="3"/>
</dbReference>
<evidence type="ECO:0000256" key="2">
    <source>
        <dbReference type="ARBA" id="ARBA00022723"/>
    </source>
</evidence>
<keyword evidence="1" id="KW-0004">4Fe-4S</keyword>
<dbReference type="InterPro" id="IPR050572">
    <property type="entry name" value="Fe-S_Ferredoxin"/>
</dbReference>
<dbReference type="InterPro" id="IPR017900">
    <property type="entry name" value="4Fe4S_Fe_S_CS"/>
</dbReference>
<evidence type="ECO:0000256" key="1">
    <source>
        <dbReference type="ARBA" id="ARBA00022485"/>
    </source>
</evidence>
<dbReference type="OrthoDB" id="9808559at2"/>
<gene>
    <name evidence="6" type="ORF">CP960_05205</name>
</gene>
<dbReference type="PANTHER" id="PTHR43687">
    <property type="entry name" value="ADENYLYLSULFATE REDUCTASE, BETA SUBUNIT"/>
    <property type="match status" value="1"/>
</dbReference>
<feature type="domain" description="4Fe-4S ferredoxin-type" evidence="5">
    <location>
        <begin position="251"/>
        <end position="280"/>
    </location>
</feature>
<accession>A0A2N1J3X0</accession>
<dbReference type="PROSITE" id="PS00198">
    <property type="entry name" value="4FE4S_FER_1"/>
    <property type="match status" value="2"/>
</dbReference>
<evidence type="ECO:0000256" key="4">
    <source>
        <dbReference type="ARBA" id="ARBA00023014"/>
    </source>
</evidence>
<dbReference type="AlphaFoldDB" id="A0A2N1J3X0"/>
<keyword evidence="2" id="KW-0479">Metal-binding</keyword>
<dbReference type="Proteomes" id="UP000233248">
    <property type="component" value="Unassembled WGS sequence"/>
</dbReference>
<dbReference type="InterPro" id="IPR017896">
    <property type="entry name" value="4Fe4S_Fe-S-bd"/>
</dbReference>
<proteinExistence type="predicted"/>
<dbReference type="SUPFAM" id="SSF54862">
    <property type="entry name" value="4Fe-4S ferredoxins"/>
    <property type="match status" value="1"/>
</dbReference>
<feature type="domain" description="4Fe-4S ferredoxin-type" evidence="5">
    <location>
        <begin position="220"/>
        <end position="249"/>
    </location>
</feature>
<name>A0A2N1J3X0_9BACT</name>
<sequence length="300" mass="35572">MDSIQKNETFELDSLKCLRTEYFLNECDLCFSRCNFDALGLLNEKIKLFDKRCTQCADCVGVCPTHALKINSFDINNFIYNFINSNKNIIKERDDIPSFGMLNCTYLIILVINKPKLILEYDKEKNNFFYLQNIYKQTKNILKYFNYNFYIEFKKIDRKKDFKNFVNKNLFKSILKNKQKSFILNQIKPQIKDLLIKNLKKVSKGYEKTKLNIENSTLFFNKTIDKNRCTNCLDCVNLCPTNAIFQNSNKNEIVFNSFNCVGCHICNDICKEKALHNSDYIQIEDYINKKNKTLIKFFYK</sequence>
<keyword evidence="4" id="KW-0411">Iron-sulfur</keyword>
<evidence type="ECO:0000313" key="6">
    <source>
        <dbReference type="EMBL" id="PKI81258.1"/>
    </source>
</evidence>
<dbReference type="KEGG" id="ahs:AHALO_0331"/>
<evidence type="ECO:0000256" key="3">
    <source>
        <dbReference type="ARBA" id="ARBA00023004"/>
    </source>
</evidence>
<evidence type="ECO:0000259" key="5">
    <source>
        <dbReference type="PROSITE" id="PS51379"/>
    </source>
</evidence>
<dbReference type="RefSeq" id="WP_101184356.1">
    <property type="nucleotide sequence ID" value="NZ_CP031218.1"/>
</dbReference>
<dbReference type="GO" id="GO:0051539">
    <property type="term" value="F:4 iron, 4 sulfur cluster binding"/>
    <property type="evidence" value="ECO:0007669"/>
    <property type="project" value="UniProtKB-KW"/>
</dbReference>
<comment type="caution">
    <text evidence="6">The sequence shown here is derived from an EMBL/GenBank/DDBJ whole genome shotgun (WGS) entry which is preliminary data.</text>
</comment>
<reference evidence="6 7" key="1">
    <citation type="submission" date="2017-09" db="EMBL/GenBank/DDBJ databases">
        <title>Genomics of the genus Arcobacter.</title>
        <authorList>
            <person name="Perez-Cataluna A."/>
            <person name="Figueras M.J."/>
            <person name="Salas-Masso N."/>
        </authorList>
    </citation>
    <scope>NUCLEOTIDE SEQUENCE [LARGE SCALE GENOMIC DNA]</scope>
    <source>
        <strain evidence="6 7">DSM 18005</strain>
    </source>
</reference>
<protein>
    <recommendedName>
        <fullName evidence="5">4Fe-4S ferredoxin-type domain-containing protein</fullName>
    </recommendedName>
</protein>
<dbReference type="Gene3D" id="3.30.70.20">
    <property type="match status" value="2"/>
</dbReference>
<dbReference type="Pfam" id="PF13237">
    <property type="entry name" value="Fer4_10"/>
    <property type="match status" value="1"/>
</dbReference>
<organism evidence="6 7">
    <name type="scientific">Malaciobacter halophilus</name>
    <dbReference type="NCBI Taxonomy" id="197482"/>
    <lineage>
        <taxon>Bacteria</taxon>
        <taxon>Pseudomonadati</taxon>
        <taxon>Campylobacterota</taxon>
        <taxon>Epsilonproteobacteria</taxon>
        <taxon>Campylobacterales</taxon>
        <taxon>Arcobacteraceae</taxon>
        <taxon>Malaciobacter</taxon>
    </lineage>
</organism>
<keyword evidence="7" id="KW-1185">Reference proteome</keyword>
<dbReference type="PANTHER" id="PTHR43687:SF1">
    <property type="entry name" value="FERREDOXIN III"/>
    <property type="match status" value="1"/>
</dbReference>
<keyword evidence="3" id="KW-0408">Iron</keyword>
<feature type="domain" description="4Fe-4S ferredoxin-type" evidence="5">
    <location>
        <begin position="44"/>
        <end position="73"/>
    </location>
</feature>
<dbReference type="GO" id="GO:0046872">
    <property type="term" value="F:metal ion binding"/>
    <property type="evidence" value="ECO:0007669"/>
    <property type="project" value="UniProtKB-KW"/>
</dbReference>
<evidence type="ECO:0000313" key="7">
    <source>
        <dbReference type="Proteomes" id="UP000233248"/>
    </source>
</evidence>
<dbReference type="EMBL" id="NXIF01000020">
    <property type="protein sequence ID" value="PKI81258.1"/>
    <property type="molecule type" value="Genomic_DNA"/>
</dbReference>